<organism evidence="1 2">
    <name type="scientific">Meloidogyne enterolobii</name>
    <name type="common">Root-knot nematode worm</name>
    <name type="synonym">Meloidogyne mayaguensis</name>
    <dbReference type="NCBI Taxonomy" id="390850"/>
    <lineage>
        <taxon>Eukaryota</taxon>
        <taxon>Metazoa</taxon>
        <taxon>Ecdysozoa</taxon>
        <taxon>Nematoda</taxon>
        <taxon>Chromadorea</taxon>
        <taxon>Rhabditida</taxon>
        <taxon>Tylenchina</taxon>
        <taxon>Tylenchomorpha</taxon>
        <taxon>Tylenchoidea</taxon>
        <taxon>Meloidogynidae</taxon>
        <taxon>Meloidogyninae</taxon>
        <taxon>Meloidogyne</taxon>
    </lineage>
</organism>
<gene>
    <name evidence="1" type="ORF">MENTE1834_LOCUS41643</name>
</gene>
<sequence>MSSLDCALRLENLSGKLICRETRGVLVLCSHACGGKEEKRFLRIRMQNSSNNRQIEVGKNCLTIWRSHIKQGKATIQFKEDNLMLYISMAKYEKLRSFLSQIENIDVNSLTNSPSKQQLTSSSFVDENRFRTKMSILKLKDYPKNDGAGFPKNLQQLYINNIKLQNVDIRWFSLRSLSILSLVDNNLGKNWTLKNWRRFCSISNLEQLTELDLSKNPLKIIPVIFKISLKNVNSKDCFIDALPLSLSTFCLKECSLVYFSNNITRLRNLQYLNLSKNLLKELPEDFYLLPRLTKLQISYLPYLEFLPVQLLNRQILDEIDVTDNHLLAFCDEKLMYKNKLFVPKLVDLASAALLNNRNYWVNDGSQLLRNEILECLPADLRKEIRKCLLRCDLCLKLKPSSLTSCSFSYESIDRISHIWIGPTSNLVRTQLCTKCGSSKAKAFSLRGDAVYGILLPLLG</sequence>
<evidence type="ECO:0000313" key="1">
    <source>
        <dbReference type="EMBL" id="CAK5098602.1"/>
    </source>
</evidence>
<dbReference type="Proteomes" id="UP001497535">
    <property type="component" value="Unassembled WGS sequence"/>
</dbReference>
<name>A0ACB1ARE8_MELEN</name>
<evidence type="ECO:0000313" key="2">
    <source>
        <dbReference type="Proteomes" id="UP001497535"/>
    </source>
</evidence>
<accession>A0ACB1ARE8</accession>
<proteinExistence type="predicted"/>
<protein>
    <submittedName>
        <fullName evidence="1">Uncharacterized protein</fullName>
    </submittedName>
</protein>
<reference evidence="1" key="1">
    <citation type="submission" date="2023-11" db="EMBL/GenBank/DDBJ databases">
        <authorList>
            <person name="Poullet M."/>
        </authorList>
    </citation>
    <scope>NUCLEOTIDE SEQUENCE</scope>
    <source>
        <strain evidence="1">E1834</strain>
    </source>
</reference>
<comment type="caution">
    <text evidence="1">The sequence shown here is derived from an EMBL/GenBank/DDBJ whole genome shotgun (WGS) entry which is preliminary data.</text>
</comment>
<dbReference type="EMBL" id="CAVMJV010000103">
    <property type="protein sequence ID" value="CAK5098602.1"/>
    <property type="molecule type" value="Genomic_DNA"/>
</dbReference>
<keyword evidence="2" id="KW-1185">Reference proteome</keyword>